<feature type="region of interest" description="Disordered" evidence="1">
    <location>
        <begin position="286"/>
        <end position="328"/>
    </location>
</feature>
<dbReference type="InterPro" id="IPR036397">
    <property type="entry name" value="RNaseH_sf"/>
</dbReference>
<reference evidence="3" key="1">
    <citation type="journal article" date="2020" name="Nature">
        <title>Giant virus diversity and host interactions through global metagenomics.</title>
        <authorList>
            <person name="Schulz F."/>
            <person name="Roux S."/>
            <person name="Paez-Espino D."/>
            <person name="Jungbluth S."/>
            <person name="Walsh D.A."/>
            <person name="Denef V.J."/>
            <person name="McMahon K.D."/>
            <person name="Konstantinidis K.T."/>
            <person name="Eloe-Fadrosh E.A."/>
            <person name="Kyrpides N.C."/>
            <person name="Woyke T."/>
        </authorList>
    </citation>
    <scope>NUCLEOTIDE SEQUENCE</scope>
    <source>
        <strain evidence="3">GVMAG-S-1101165-83</strain>
    </source>
</reference>
<evidence type="ECO:0000313" key="3">
    <source>
        <dbReference type="EMBL" id="QHU10672.1"/>
    </source>
</evidence>
<dbReference type="Pfam" id="PF00929">
    <property type="entry name" value="RNase_T"/>
    <property type="match status" value="1"/>
</dbReference>
<feature type="domain" description="Exonuclease" evidence="2">
    <location>
        <begin position="8"/>
        <end position="134"/>
    </location>
</feature>
<proteinExistence type="predicted"/>
<dbReference type="InterPro" id="IPR013520">
    <property type="entry name" value="Ribonucl_H"/>
</dbReference>
<dbReference type="AlphaFoldDB" id="A0A6C0JY30"/>
<accession>A0A6C0JY30</accession>
<evidence type="ECO:0000256" key="1">
    <source>
        <dbReference type="SAM" id="MobiDB-lite"/>
    </source>
</evidence>
<dbReference type="EMBL" id="MN740770">
    <property type="protein sequence ID" value="QHU10672.1"/>
    <property type="molecule type" value="Genomic_DNA"/>
</dbReference>
<dbReference type="GO" id="GO:0003676">
    <property type="term" value="F:nucleic acid binding"/>
    <property type="evidence" value="ECO:0007669"/>
    <property type="project" value="InterPro"/>
</dbReference>
<organism evidence="3">
    <name type="scientific">viral metagenome</name>
    <dbReference type="NCBI Taxonomy" id="1070528"/>
    <lineage>
        <taxon>unclassified sequences</taxon>
        <taxon>metagenomes</taxon>
        <taxon>organismal metagenomes</taxon>
    </lineage>
</organism>
<name>A0A6C0JY30_9ZZZZ</name>
<feature type="compositionally biased region" description="Basic residues" evidence="1">
    <location>
        <begin position="296"/>
        <end position="328"/>
    </location>
</feature>
<dbReference type="SUPFAM" id="SSF53098">
    <property type="entry name" value="Ribonuclease H-like"/>
    <property type="match status" value="1"/>
</dbReference>
<sequence>MASEPLILVFDTETTGLGTGGENSVTEASNLNNWPIIVQLAFILYNPVTMQIVAQSEEGNDIVRLKESQYPIPQGSVDVHGVTDERSRTEGRPIDVAMDQFIAAYNRTSALVAHNTPYDVNVVCAELLRLIGDAEISEAKKEMYRDAYRKLRGLDTESAPEVVDTQYLAKAQARVWPYKYVRDAEKNVVIDKVAAEDGKMYDVKRKEYYAKAYSPKNPNLEEGHIALFGQQINGRTHSALVDVAGCLRVYMETAPQYSVDICAPENSTPSNVELCRIINPGPPFAHKVPRMMPLAKGKKGGRKNRRTRKTRRRKTQRTNKRRAFTKKR</sequence>
<dbReference type="InterPro" id="IPR012337">
    <property type="entry name" value="RNaseH-like_sf"/>
</dbReference>
<dbReference type="Gene3D" id="3.30.420.10">
    <property type="entry name" value="Ribonuclease H-like superfamily/Ribonuclease H"/>
    <property type="match status" value="1"/>
</dbReference>
<evidence type="ECO:0000259" key="2">
    <source>
        <dbReference type="Pfam" id="PF00929"/>
    </source>
</evidence>
<protein>
    <recommendedName>
        <fullName evidence="2">Exonuclease domain-containing protein</fullName>
    </recommendedName>
</protein>